<accession>A0A517LKH3</accession>
<evidence type="ECO:0000313" key="3">
    <source>
        <dbReference type="Proteomes" id="UP000316270"/>
    </source>
</evidence>
<dbReference type="PANTHER" id="PTHR28630:SF3">
    <property type="entry name" value="PEROXIREDOXIN-LIKE 2C"/>
    <property type="match status" value="1"/>
</dbReference>
<gene>
    <name evidence="2" type="ORF">FKW77_007375</name>
</gene>
<dbReference type="PANTHER" id="PTHR28630">
    <property type="match status" value="1"/>
</dbReference>
<keyword evidence="3" id="KW-1185">Reference proteome</keyword>
<dbReference type="OrthoDB" id="40334at2759"/>
<evidence type="ECO:0000313" key="2">
    <source>
        <dbReference type="EMBL" id="QDS76148.1"/>
    </source>
</evidence>
<reference evidence="2 3" key="1">
    <citation type="submission" date="2019-07" db="EMBL/GenBank/DDBJ databases">
        <title>Finished genome of Venturia effusa.</title>
        <authorList>
            <person name="Young C.A."/>
            <person name="Cox M.P."/>
            <person name="Ganley A.R.D."/>
            <person name="David W.J."/>
        </authorList>
    </citation>
    <scope>NUCLEOTIDE SEQUENCE [LARGE SCALE GENOMIC DNA]</scope>
    <source>
        <strain evidence="3">albino</strain>
    </source>
</reference>
<dbReference type="Pfam" id="PF13911">
    <property type="entry name" value="AhpC-TSA_2"/>
    <property type="match status" value="1"/>
</dbReference>
<dbReference type="STRING" id="50376.A0A517LKH3"/>
<sequence length="257" mass="28054">MASEAKAVPQSSSNESAQSTATTSVTPAMKETTNPGCGPQDSAEDSTIYDFPTQEQFENAFKLDVLDKDGKKHSFGELCQDGSEGVERNLVIFIRHWFCGVCQTYISALSASLPPSTLSSLSPPTRLTIVGCGAASLIPQYLNTTSCPYTLYTDPTTSLYKIFNFGRTLDMGKEPEYLKGKNMWGLSLGGMMQTIKTGWKARGGGDWMQIGGEFLFVKGGDEDAKWGCEWAHRMRTTRDHAEIAELKGLLGMEREGA</sequence>
<proteinExistence type="predicted"/>
<name>A0A517LKH3_9PEZI</name>
<organism evidence="2 3">
    <name type="scientific">Venturia effusa</name>
    <dbReference type="NCBI Taxonomy" id="50376"/>
    <lineage>
        <taxon>Eukaryota</taxon>
        <taxon>Fungi</taxon>
        <taxon>Dikarya</taxon>
        <taxon>Ascomycota</taxon>
        <taxon>Pezizomycotina</taxon>
        <taxon>Dothideomycetes</taxon>
        <taxon>Pleosporomycetidae</taxon>
        <taxon>Venturiales</taxon>
        <taxon>Venturiaceae</taxon>
        <taxon>Venturia</taxon>
    </lineage>
</organism>
<dbReference type="InterPro" id="IPR032801">
    <property type="entry name" value="PXL2A/B/C"/>
</dbReference>
<dbReference type="AlphaFoldDB" id="A0A517LKH3"/>
<dbReference type="EMBL" id="CP042198">
    <property type="protein sequence ID" value="QDS76148.1"/>
    <property type="molecule type" value="Genomic_DNA"/>
</dbReference>
<evidence type="ECO:0000256" key="1">
    <source>
        <dbReference type="SAM" id="MobiDB-lite"/>
    </source>
</evidence>
<protein>
    <submittedName>
        <fullName evidence="2">Uncharacterized protein</fullName>
    </submittedName>
</protein>
<dbReference type="Proteomes" id="UP000316270">
    <property type="component" value="Chromosome 14"/>
</dbReference>
<feature type="compositionally biased region" description="Polar residues" evidence="1">
    <location>
        <begin position="9"/>
        <end position="35"/>
    </location>
</feature>
<feature type="region of interest" description="Disordered" evidence="1">
    <location>
        <begin position="1"/>
        <end position="45"/>
    </location>
</feature>